<keyword evidence="5" id="KW-1185">Reference proteome</keyword>
<accession>A0A0K9P4V4</accession>
<keyword evidence="2" id="KW-0812">Transmembrane</keyword>
<feature type="non-terminal residue" evidence="4">
    <location>
        <position position="889"/>
    </location>
</feature>
<keyword evidence="2" id="KW-0472">Membrane</keyword>
<keyword evidence="2" id="KW-1133">Transmembrane helix</keyword>
<evidence type="ECO:0000313" key="5">
    <source>
        <dbReference type="Proteomes" id="UP000036987"/>
    </source>
</evidence>
<dbReference type="Proteomes" id="UP000036987">
    <property type="component" value="Unassembled WGS sequence"/>
</dbReference>
<comment type="caution">
    <text evidence="4">The sequence shown here is derived from an EMBL/GenBank/DDBJ whole genome shotgun (WGS) entry which is preliminary data.</text>
</comment>
<dbReference type="Pfam" id="PF14214">
    <property type="entry name" value="Helitron_like_N"/>
    <property type="match status" value="1"/>
</dbReference>
<feature type="region of interest" description="Disordered" evidence="1">
    <location>
        <begin position="710"/>
        <end position="740"/>
    </location>
</feature>
<feature type="non-terminal residue" evidence="4">
    <location>
        <position position="1"/>
    </location>
</feature>
<evidence type="ECO:0000313" key="4">
    <source>
        <dbReference type="EMBL" id="KMZ64076.1"/>
    </source>
</evidence>
<dbReference type="InterPro" id="IPR025476">
    <property type="entry name" value="Helitron_helicase-like"/>
</dbReference>
<feature type="compositionally biased region" description="Low complexity" evidence="1">
    <location>
        <begin position="710"/>
        <end position="719"/>
    </location>
</feature>
<feature type="compositionally biased region" description="Acidic residues" evidence="1">
    <location>
        <begin position="720"/>
        <end position="740"/>
    </location>
</feature>
<dbReference type="AlphaFoldDB" id="A0A0K9P4V4"/>
<feature type="transmembrane region" description="Helical" evidence="2">
    <location>
        <begin position="172"/>
        <end position="190"/>
    </location>
</feature>
<sequence>LHEHQKNKPQFAETAVIFQPVDPECPAPEMVKGIWIWPKRGAPKVYMPHLPQLITIMNPLVCPRGELIFESKLPLRQSQINENEDNSYDSDEEPAARAQRVQNDILNDNEPVDELNFETFDDLLDQQQENRDKDENMLDGIKKREDRRWASIREQIIYRMHYRAADKQVHHLWNWGVLGFLIVISIHFMVVQREFDYFSNHIEQRVIQCKYLLANYQRLVSEAMPGRRLGYVRRVPRYHKLGWQYQQRKYAEALAISRKFGSPTFFITLTGNSNWEDYLAACSHAGTDPKKSPHIMVRVFTLRLRKFMRQITGATNAGNGIFGKCLAYVVSIEFQKRGNPHAHILLWCQDYEETADYVDNFISARIPNPRTDPDLHTLVKKYMLHVCSPDSVCRDQKKPNKPCKQYYPKKEYSSTQVGTGFVKYKRIYEKADGTGGFFATKNNHHFDDRYVVPYNPYLLHFWDGHANVEFVYSPGTPGYAIKYVLKGGSKVFVEILDKGITQNPYITEVGGRIDVDEAKYQFSLSYVSVEEAITNLMSFGPFFLSHKIKFISAHLPKDITITAANGEVVERIRRRLLARRDKYSQLTAWFKFNRDNPNNEFSRGLTYTNFFKHYNYNPKTLKITPFLLSSKRIVEMYEIPLRNVQLLALRAILLHKPGLRSFEEAATHDGICYRLENENIQNVGNVENVENVENVGNVENVENIENVENVGNLENIENMENSDEEDNGGEESPAEEDNTENIENTEENFDFNAAAQAMGYIQSGLLWESALDARRGVSITRFITLFAQVLLQANFTAERARALWNQYKTYMTPPLGRLADETNVERIRTLKEQIALRILQTHLNAQGKSLQDFGLGRFVDSSVNVPDYNPDIHGEEATEYLRGNFSEQT</sequence>
<proteinExistence type="predicted"/>
<evidence type="ECO:0000256" key="1">
    <source>
        <dbReference type="SAM" id="MobiDB-lite"/>
    </source>
</evidence>
<feature type="domain" description="Helitron helicase-like" evidence="3">
    <location>
        <begin position="158"/>
        <end position="346"/>
    </location>
</feature>
<dbReference type="OrthoDB" id="672214at2759"/>
<evidence type="ECO:0000259" key="3">
    <source>
        <dbReference type="Pfam" id="PF14214"/>
    </source>
</evidence>
<reference evidence="5" key="1">
    <citation type="journal article" date="2016" name="Nature">
        <title>The genome of the seagrass Zostera marina reveals angiosperm adaptation to the sea.</title>
        <authorList>
            <person name="Olsen J.L."/>
            <person name="Rouze P."/>
            <person name="Verhelst B."/>
            <person name="Lin Y.-C."/>
            <person name="Bayer T."/>
            <person name="Collen J."/>
            <person name="Dattolo E."/>
            <person name="De Paoli E."/>
            <person name="Dittami S."/>
            <person name="Maumus F."/>
            <person name="Michel G."/>
            <person name="Kersting A."/>
            <person name="Lauritano C."/>
            <person name="Lohaus R."/>
            <person name="Toepel M."/>
            <person name="Tonon T."/>
            <person name="Vanneste K."/>
            <person name="Amirebrahimi M."/>
            <person name="Brakel J."/>
            <person name="Bostroem C."/>
            <person name="Chovatia M."/>
            <person name="Grimwood J."/>
            <person name="Jenkins J.W."/>
            <person name="Jueterbock A."/>
            <person name="Mraz A."/>
            <person name="Stam W.T."/>
            <person name="Tice H."/>
            <person name="Bornberg-Bauer E."/>
            <person name="Green P.J."/>
            <person name="Pearson G.A."/>
            <person name="Procaccini G."/>
            <person name="Duarte C.M."/>
            <person name="Schmutz J."/>
            <person name="Reusch T.B.H."/>
            <person name="Van de Peer Y."/>
        </authorList>
    </citation>
    <scope>NUCLEOTIDE SEQUENCE [LARGE SCALE GENOMIC DNA]</scope>
    <source>
        <strain evidence="5">cv. Finnish</strain>
    </source>
</reference>
<dbReference type="EMBL" id="LFYR01001187">
    <property type="protein sequence ID" value="KMZ64076.1"/>
    <property type="molecule type" value="Genomic_DNA"/>
</dbReference>
<dbReference type="PANTHER" id="PTHR10492:SF94">
    <property type="entry name" value="ATP-DEPENDENT DNA HELICASE"/>
    <property type="match status" value="1"/>
</dbReference>
<protein>
    <recommendedName>
        <fullName evidence="3">Helitron helicase-like domain-containing protein</fullName>
    </recommendedName>
</protein>
<name>A0A0K9P4V4_ZOSMR</name>
<dbReference type="STRING" id="29655.A0A0K9P4V4"/>
<dbReference type="PANTHER" id="PTHR10492">
    <property type="match status" value="1"/>
</dbReference>
<evidence type="ECO:0000256" key="2">
    <source>
        <dbReference type="SAM" id="Phobius"/>
    </source>
</evidence>
<organism evidence="4 5">
    <name type="scientific">Zostera marina</name>
    <name type="common">Eelgrass</name>
    <dbReference type="NCBI Taxonomy" id="29655"/>
    <lineage>
        <taxon>Eukaryota</taxon>
        <taxon>Viridiplantae</taxon>
        <taxon>Streptophyta</taxon>
        <taxon>Embryophyta</taxon>
        <taxon>Tracheophyta</taxon>
        <taxon>Spermatophyta</taxon>
        <taxon>Magnoliopsida</taxon>
        <taxon>Liliopsida</taxon>
        <taxon>Zosteraceae</taxon>
        <taxon>Zostera</taxon>
    </lineage>
</organism>
<gene>
    <name evidence="4" type="ORF">ZOSMA_3866G00010</name>
</gene>